<dbReference type="SUPFAM" id="SSF50998">
    <property type="entry name" value="Quinoprotein alcohol dehydrogenase-like"/>
    <property type="match status" value="1"/>
</dbReference>
<dbReference type="InterPro" id="IPR011047">
    <property type="entry name" value="Quinoprotein_ADH-like_sf"/>
</dbReference>
<feature type="region of interest" description="Disordered" evidence="1">
    <location>
        <begin position="376"/>
        <end position="410"/>
    </location>
</feature>
<dbReference type="Gene3D" id="2.130.10.10">
    <property type="entry name" value="YVTN repeat-like/Quinoprotein amine dehydrogenase"/>
    <property type="match status" value="1"/>
</dbReference>
<proteinExistence type="predicted"/>
<dbReference type="InterPro" id="IPR001680">
    <property type="entry name" value="WD40_rpt"/>
</dbReference>
<sequence>MSRGPAPSGGGAGHPGGRRAKPVFLKEPSSLESLTWVWTDLSSRVAQSLPTSMARATRWSGPSPQLPALPYPYPHPGYAASLAPYVGYPAAPVSPTAAAASGYALEPAEAGTDEARVLYAAFQDWPTEPGRPGAAVRLCLGYTDGFQIWDVADIDNIREVVSVRGLVEQVTQLRLLHLPPGSSTARLAALPWAAVVHSATTTPSSTEPVADPILTGQPPSLTSTPPTGNALSVISLADQQLVRTYRFAPARVVETAVFGPLVAVVLDDGTLHLLDVERDRETAIARFDDVHVRVDATTPSQRIALGPRYLAFPTIQPAPVKVKLSPVDEPVWSPHPSHAVGKVAKDVVNGVRVLGSFGYRKLSNYFGTPPPSSAYGSYPARPPPGPYSGTRAAPSSFRPPLAPGDSREESPVDIVPGTVIMYDLQEIVAHLDDASDRPSPVVAAPVAHFTCHTHPVGCLTFNANHTLLATVSTQGHALNVYAVLGPHDAGFFTGGPAYVAPAAPLRGVRQLYRLSRGITDAAVESVTFSPDACWLAASTARGTTHVFPINPRGGPIDAPAHLGPATAMSPLDAGYSLANGSSVWKADLTTVAAVARLKQKAPRGPTRPGDLAYPALQVPYHAHATPEDPGLFAMELPDAPGHPRFQPARVRAGLVTCFAPFYARSQWYATLHGQYYPSTSFGTSDPSAALTPPNRLRQLIQPLLLWVFHPEAGLTLHRLTPTCVVQKGRGVGSYRPLYSLAVTRDDLAEWDVVRRRAWPEVALEVRRQSLPATLHPARANSTAAPTRKPKAARKQGSARAAANQNPAAATPSPPSADWLANVELVTCPLINPEPLWAHPQVQLQIIVTLALGGGGEVRVNGHLRRNPHGTTGPLLLGTPGSASTPWCPPVRPVEIRRGALRPYGTASMDRGETTDGDDGQVRAGLHNAMNSVLDRRAPLDGISPALLAGADLTTVSPLSDDFMAVDKAPMAAAYLYTERQTTKAGTGTMDDPGLSHLTADFREPDLVDLGSSPAVIQDAGEDRASLPDLDSDLEELVATHRRPSTGNGYPAALHDEEGNEALTAPTTDDLYLLGAGYASSDAEDNLDDGAGDMAAVAAVTDSESRDADTDEGGAIPAASSRHQVTRQTSEADLNLDLLQLAADDHM</sequence>
<evidence type="ECO:0000313" key="4">
    <source>
        <dbReference type="Proteomes" id="UP001150569"/>
    </source>
</evidence>
<protein>
    <recommendedName>
        <fullName evidence="2">BCAS3 WD40 domain-containing protein</fullName>
    </recommendedName>
</protein>
<organism evidence="3 4">
    <name type="scientific">Tieghemiomyces parasiticus</name>
    <dbReference type="NCBI Taxonomy" id="78921"/>
    <lineage>
        <taxon>Eukaryota</taxon>
        <taxon>Fungi</taxon>
        <taxon>Fungi incertae sedis</taxon>
        <taxon>Zoopagomycota</taxon>
        <taxon>Kickxellomycotina</taxon>
        <taxon>Dimargaritomycetes</taxon>
        <taxon>Dimargaritales</taxon>
        <taxon>Dimargaritaceae</taxon>
        <taxon>Tieghemiomyces</taxon>
    </lineage>
</organism>
<feature type="region of interest" description="Disordered" evidence="1">
    <location>
        <begin position="1"/>
        <end position="22"/>
    </location>
</feature>
<evidence type="ECO:0000313" key="3">
    <source>
        <dbReference type="EMBL" id="KAJ1927780.1"/>
    </source>
</evidence>
<dbReference type="InterPro" id="IPR045142">
    <property type="entry name" value="BCAS3-like"/>
</dbReference>
<keyword evidence="4" id="KW-1185">Reference proteome</keyword>
<dbReference type="GO" id="GO:0042594">
    <property type="term" value="P:response to starvation"/>
    <property type="evidence" value="ECO:0007669"/>
    <property type="project" value="TreeGrafter"/>
</dbReference>
<dbReference type="InterPro" id="IPR015943">
    <property type="entry name" value="WD40/YVTN_repeat-like_dom_sf"/>
</dbReference>
<feature type="compositionally biased region" description="Low complexity" evidence="1">
    <location>
        <begin position="794"/>
        <end position="810"/>
    </location>
</feature>
<accession>A0A9W8E0W9</accession>
<dbReference type="AlphaFoldDB" id="A0A9W8E0W9"/>
<dbReference type="GO" id="GO:0005737">
    <property type="term" value="C:cytoplasm"/>
    <property type="evidence" value="ECO:0007669"/>
    <property type="project" value="TreeGrafter"/>
</dbReference>
<reference evidence="3" key="1">
    <citation type="submission" date="2022-07" db="EMBL/GenBank/DDBJ databases">
        <title>Phylogenomic reconstructions and comparative analyses of Kickxellomycotina fungi.</title>
        <authorList>
            <person name="Reynolds N.K."/>
            <person name="Stajich J.E."/>
            <person name="Barry K."/>
            <person name="Grigoriev I.V."/>
            <person name="Crous P."/>
            <person name="Smith M.E."/>
        </authorList>
    </citation>
    <scope>NUCLEOTIDE SEQUENCE</scope>
    <source>
        <strain evidence="3">RSA 861</strain>
    </source>
</reference>
<feature type="compositionally biased region" description="Low complexity" evidence="1">
    <location>
        <begin position="868"/>
        <end position="880"/>
    </location>
</feature>
<evidence type="ECO:0000259" key="2">
    <source>
        <dbReference type="Pfam" id="PF21034"/>
    </source>
</evidence>
<dbReference type="Proteomes" id="UP001150569">
    <property type="component" value="Unassembled WGS sequence"/>
</dbReference>
<name>A0A9W8E0W9_9FUNG</name>
<dbReference type="SMART" id="SM00320">
    <property type="entry name" value="WD40"/>
    <property type="match status" value="3"/>
</dbReference>
<feature type="domain" description="BCAS3 WD40" evidence="2">
    <location>
        <begin position="443"/>
        <end position="565"/>
    </location>
</feature>
<dbReference type="OrthoDB" id="25778at2759"/>
<dbReference type="PANTHER" id="PTHR13268">
    <property type="entry name" value="BREAST CARCINOMA AMPLIFIED SEQUENCE 3"/>
    <property type="match status" value="1"/>
</dbReference>
<dbReference type="GO" id="GO:0006914">
    <property type="term" value="P:autophagy"/>
    <property type="evidence" value="ECO:0007669"/>
    <property type="project" value="InterPro"/>
</dbReference>
<feature type="region of interest" description="Disordered" evidence="1">
    <location>
        <begin position="863"/>
        <end position="889"/>
    </location>
</feature>
<comment type="caution">
    <text evidence="3">The sequence shown here is derived from an EMBL/GenBank/DDBJ whole genome shotgun (WGS) entry which is preliminary data.</text>
</comment>
<feature type="region of interest" description="Disordered" evidence="1">
    <location>
        <begin position="1101"/>
        <end position="1128"/>
    </location>
</feature>
<evidence type="ECO:0000256" key="1">
    <source>
        <dbReference type="SAM" id="MobiDB-lite"/>
    </source>
</evidence>
<gene>
    <name evidence="3" type="ORF">IWQ60_002639</name>
</gene>
<dbReference type="EMBL" id="JANBPT010000102">
    <property type="protein sequence ID" value="KAJ1927780.1"/>
    <property type="molecule type" value="Genomic_DNA"/>
</dbReference>
<feature type="region of interest" description="Disordered" evidence="1">
    <location>
        <begin position="772"/>
        <end position="814"/>
    </location>
</feature>
<dbReference type="Pfam" id="PF21034">
    <property type="entry name" value="BCAS3_WD40"/>
    <property type="match status" value="1"/>
</dbReference>
<dbReference type="InterPro" id="IPR048382">
    <property type="entry name" value="BCAS3_WD40"/>
</dbReference>
<dbReference type="PANTHER" id="PTHR13268:SF0">
    <property type="entry name" value="BCAS3 MICROTUBULE ASSOCIATED CELL MIGRATION FACTOR"/>
    <property type="match status" value="1"/>
</dbReference>